<evidence type="ECO:0000313" key="4">
    <source>
        <dbReference type="Proteomes" id="UP001552594"/>
    </source>
</evidence>
<dbReference type="RefSeq" id="WP_193553495.1">
    <property type="nucleotide sequence ID" value="NZ_JBFAUK010000003.1"/>
</dbReference>
<proteinExistence type="predicted"/>
<evidence type="ECO:0000256" key="1">
    <source>
        <dbReference type="SAM" id="MobiDB-lite"/>
    </source>
</evidence>
<feature type="transmembrane region" description="Helical" evidence="2">
    <location>
        <begin position="111"/>
        <end position="134"/>
    </location>
</feature>
<protein>
    <submittedName>
        <fullName evidence="3">Rhomboid-like protein</fullName>
    </submittedName>
</protein>
<keyword evidence="4" id="KW-1185">Reference proteome</keyword>
<accession>A0ABV3JT43</accession>
<organism evidence="3 4">
    <name type="scientific">Streptomyces orinoci</name>
    <name type="common">Streptoverticillium orinoci</name>
    <dbReference type="NCBI Taxonomy" id="67339"/>
    <lineage>
        <taxon>Bacteria</taxon>
        <taxon>Bacillati</taxon>
        <taxon>Actinomycetota</taxon>
        <taxon>Actinomycetes</taxon>
        <taxon>Kitasatosporales</taxon>
        <taxon>Streptomycetaceae</taxon>
        <taxon>Streptomyces</taxon>
    </lineage>
</organism>
<keyword evidence="2" id="KW-0812">Transmembrane</keyword>
<feature type="compositionally biased region" description="Low complexity" evidence="1">
    <location>
        <begin position="261"/>
        <end position="279"/>
    </location>
</feature>
<dbReference type="EMBL" id="JBFAUK010000003">
    <property type="protein sequence ID" value="MEV5506056.1"/>
    <property type="molecule type" value="Genomic_DNA"/>
</dbReference>
<keyword evidence="2" id="KW-0472">Membrane</keyword>
<keyword evidence="2" id="KW-1133">Transmembrane helix</keyword>
<dbReference type="Pfam" id="PF20401">
    <property type="entry name" value="Rhomboid_2"/>
    <property type="match status" value="1"/>
</dbReference>
<reference evidence="3 4" key="1">
    <citation type="submission" date="2024-06" db="EMBL/GenBank/DDBJ databases">
        <title>The Natural Products Discovery Center: Release of the First 8490 Sequenced Strains for Exploring Actinobacteria Biosynthetic Diversity.</title>
        <authorList>
            <person name="Kalkreuter E."/>
            <person name="Kautsar S.A."/>
            <person name="Yang D."/>
            <person name="Bader C.D."/>
            <person name="Teijaro C.N."/>
            <person name="Fluegel L."/>
            <person name="Davis C.M."/>
            <person name="Simpson J.R."/>
            <person name="Lauterbach L."/>
            <person name="Steele A.D."/>
            <person name="Gui C."/>
            <person name="Meng S."/>
            <person name="Li G."/>
            <person name="Viehrig K."/>
            <person name="Ye F."/>
            <person name="Su P."/>
            <person name="Kiefer A.F."/>
            <person name="Nichols A."/>
            <person name="Cepeda A.J."/>
            <person name="Yan W."/>
            <person name="Fan B."/>
            <person name="Jiang Y."/>
            <person name="Adhikari A."/>
            <person name="Zheng C.-J."/>
            <person name="Schuster L."/>
            <person name="Cowan T.M."/>
            <person name="Smanski M.J."/>
            <person name="Chevrette M.G."/>
            <person name="De Carvalho L.P.S."/>
            <person name="Shen B."/>
        </authorList>
    </citation>
    <scope>NUCLEOTIDE SEQUENCE [LARGE SCALE GENOMIC DNA]</scope>
    <source>
        <strain evidence="3 4">NPDC052347</strain>
    </source>
</reference>
<feature type="transmembrane region" description="Helical" evidence="2">
    <location>
        <begin position="21"/>
        <end position="43"/>
    </location>
</feature>
<feature type="region of interest" description="Disordered" evidence="1">
    <location>
        <begin position="220"/>
        <end position="290"/>
    </location>
</feature>
<evidence type="ECO:0000256" key="2">
    <source>
        <dbReference type="SAM" id="Phobius"/>
    </source>
</evidence>
<sequence>MSAVDPGGVRRRLRALGELIPTLRATPFTFCYGLVLLATALYAELADEATVNRLLRGSSTDAAHLADRPALVMVASALWIAGGLFSFYGLAFAPVLGALERRVGGLRTAVVFTLGHVLATLATELPVAGAVAAGRLPAASLHRLDYGISFGLMACLGALAGLLAPAWKWTILGGAGLLCAQDLIEFADPLASWGHPIALLIGIACQVRLRDRVRPGYGAAPARGTAGDPPRVPEGLLPVPDGPLTIARAAEAPRESGLLHGPRPARTEPAPAPDAAPGGEPRHADALGPR</sequence>
<dbReference type="InterPro" id="IPR046862">
    <property type="entry name" value="Rhomboid_2"/>
</dbReference>
<gene>
    <name evidence="3" type="ORF">AB0L16_06185</name>
</gene>
<name>A0ABV3JT43_STRON</name>
<evidence type="ECO:0000313" key="3">
    <source>
        <dbReference type="EMBL" id="MEV5506056.1"/>
    </source>
</evidence>
<dbReference type="Proteomes" id="UP001552594">
    <property type="component" value="Unassembled WGS sequence"/>
</dbReference>
<comment type="caution">
    <text evidence="3">The sequence shown here is derived from an EMBL/GenBank/DDBJ whole genome shotgun (WGS) entry which is preliminary data.</text>
</comment>
<feature type="transmembrane region" description="Helical" evidence="2">
    <location>
        <begin position="146"/>
        <end position="167"/>
    </location>
</feature>
<feature type="transmembrane region" description="Helical" evidence="2">
    <location>
        <begin position="77"/>
        <end position="99"/>
    </location>
</feature>
<feature type="compositionally biased region" description="Basic and acidic residues" evidence="1">
    <location>
        <begin position="280"/>
        <end position="290"/>
    </location>
</feature>